<keyword evidence="4" id="KW-0223">Dioxygenase</keyword>
<comment type="subunit">
    <text evidence="1">Homotetramer.</text>
</comment>
<sequence length="1104" mass="123108">MDVAVLTTQFCNPQPCNDDHQAQFRVSPSKHPFCKRVHAIPFCTVSDQLLQANGSASQSNGAAAIDKDFQAPNSVNAPKALKELREQIKKGLPVNLNTSTVSAIIDLVRHKEALDDRKLLLEHALSFVSKLEDGPLARTLKDKIVQLLYNDLSHPAATSISNKYAWRTADGSYNNIDIPDMGKAGTPYSRSVQQSHPLPRNQLPDAGLIFDTLLRREGFVKHPGGLSSLMFSFAALVIHSVFRTSHRDWNINETSSYVDLAPLYGNNQKEQDRIRKRDGYGTLYPDVFAEDRLLLLPPAVCVLLVLFNRNHNYIAAKLLEINERGTYVDPATVSTDDPAAKAKILAQEEELFQIARLINCGWFGMVVFSDYFSTILGLVRDGSSWSLTPFDEIRLDDHSCFERGKGNQCSVEFNCLYRWHATTSQEDEQWTGKIFNQLFEGKPSEEVTVDDFKTAAVRVQKMQPDITHWTFGGLQRKTDGTFSDDDLANILHNSTEHPAGAFRARGTPSVMRLNEMMGIEQNRKWGVCSLNDFRKYLGLKPFATFLEWNSDPQIAEAAEKLYGDIDHLELYVGLQAEEAKPLVDGAGLCPGYTISRAILSDAIALTRGDRFFTHDFTPYNLTAWGFADCQRDPNAFGFGSTLGRLFLRVLPNNFTENSIYTFFPLMTPESMKTNLTKLGVVGQYDLNRPKSKSSTIAVEGHARVSSILTNTEGFTTPYKLRVDRVLRNSQGFFPVEAEQEQKAIASVLSTADLSDAIGEYFYLSTKKLINANSYNLVGQKVSGIDIVRQVLTTVPVYWVATDLAGIQLKTTKHNGVYTAPELYTILGEIYALIFLDVESSKLMVLQQKVKTNVHKLLGLIKERLGATVGTRLSIAGIVGTVSTMFSKPKKTEYHDIVKRLYELGHSTDRLANTILALMVVSGVELALAATNVVNFYVGSEQAEALSKLAKSADKDTPFNSYVYEALRLDPTFRGVFRISSKDQTVNGQDFKKGDRVFLNTASANVDENVFSNPSGLDLSRSTKGRLYPDGVFKYLGEDLTIKVVSQILRGVFEFENIRLAPGQSGVLQRFKNPSRLELCYAYLDNSQLLSQWPTSMSLQYDTPN</sequence>
<dbReference type="GO" id="GO:0006979">
    <property type="term" value="P:response to oxidative stress"/>
    <property type="evidence" value="ECO:0007669"/>
    <property type="project" value="InterPro"/>
</dbReference>
<dbReference type="InterPro" id="IPR034812">
    <property type="entry name" value="Ppo-like_N"/>
</dbReference>
<gene>
    <name evidence="8" type="ORF">CVT25_000746</name>
</gene>
<evidence type="ECO:0000256" key="4">
    <source>
        <dbReference type="ARBA" id="ARBA00022964"/>
    </source>
</evidence>
<keyword evidence="2 7" id="KW-0349">Heme</keyword>
<proteinExistence type="predicted"/>
<dbReference type="SUPFAM" id="SSF48264">
    <property type="entry name" value="Cytochrome P450"/>
    <property type="match status" value="1"/>
</dbReference>
<dbReference type="GO" id="GO:0016705">
    <property type="term" value="F:oxidoreductase activity, acting on paired donors, with incorporation or reduction of molecular oxygen"/>
    <property type="evidence" value="ECO:0007669"/>
    <property type="project" value="InterPro"/>
</dbReference>
<keyword evidence="9" id="KW-1185">Reference proteome</keyword>
<dbReference type="InterPro" id="IPR019791">
    <property type="entry name" value="Haem_peroxidase_animal"/>
</dbReference>
<name>A0A409XM92_PSICY</name>
<dbReference type="AlphaFoldDB" id="A0A409XM92"/>
<dbReference type="Proteomes" id="UP000283269">
    <property type="component" value="Unassembled WGS sequence"/>
</dbReference>
<dbReference type="CDD" id="cd09817">
    <property type="entry name" value="linoleate_diol_synthase_like"/>
    <property type="match status" value="1"/>
</dbReference>
<dbReference type="GO" id="GO:0004497">
    <property type="term" value="F:monooxygenase activity"/>
    <property type="evidence" value="ECO:0007669"/>
    <property type="project" value="InterPro"/>
</dbReference>
<accession>A0A409XM92</accession>
<evidence type="ECO:0000313" key="8">
    <source>
        <dbReference type="EMBL" id="PPQ91871.1"/>
    </source>
</evidence>
<evidence type="ECO:0000256" key="5">
    <source>
        <dbReference type="ARBA" id="ARBA00023002"/>
    </source>
</evidence>
<dbReference type="Pfam" id="PF03098">
    <property type="entry name" value="An_peroxidase"/>
    <property type="match status" value="2"/>
</dbReference>
<keyword evidence="6 7" id="KW-0408">Iron</keyword>
<dbReference type="InterPro" id="IPR036396">
    <property type="entry name" value="Cyt_P450_sf"/>
</dbReference>
<keyword evidence="3 7" id="KW-0479">Metal-binding</keyword>
<dbReference type="Gene3D" id="1.10.640.10">
    <property type="entry name" value="Haem peroxidase domain superfamily, animal type"/>
    <property type="match status" value="1"/>
</dbReference>
<dbReference type="PRINTS" id="PR00457">
    <property type="entry name" value="ANPEROXIDASE"/>
</dbReference>
<reference evidence="8 9" key="1">
    <citation type="journal article" date="2018" name="Evol. Lett.">
        <title>Horizontal gene cluster transfer increased hallucinogenic mushroom diversity.</title>
        <authorList>
            <person name="Reynolds H.T."/>
            <person name="Vijayakumar V."/>
            <person name="Gluck-Thaler E."/>
            <person name="Korotkin H.B."/>
            <person name="Matheny P.B."/>
            <person name="Slot J.C."/>
        </authorList>
    </citation>
    <scope>NUCLEOTIDE SEQUENCE [LARGE SCALE GENOMIC DNA]</scope>
    <source>
        <strain evidence="8 9">2631</strain>
    </source>
</reference>
<dbReference type="InterPro" id="IPR001128">
    <property type="entry name" value="Cyt_P450"/>
</dbReference>
<dbReference type="STRING" id="93625.A0A409XM92"/>
<protein>
    <recommendedName>
        <fullName evidence="10">Linoleate 8R-lipoxygenase</fullName>
    </recommendedName>
</protein>
<evidence type="ECO:0000256" key="1">
    <source>
        <dbReference type="ARBA" id="ARBA00011881"/>
    </source>
</evidence>
<dbReference type="Pfam" id="PF00067">
    <property type="entry name" value="p450"/>
    <property type="match status" value="1"/>
</dbReference>
<dbReference type="PANTHER" id="PTHR11903:SF37">
    <property type="entry name" value="PSI-PRODUCING OXYGENASE A"/>
    <property type="match status" value="1"/>
</dbReference>
<evidence type="ECO:0000313" key="9">
    <source>
        <dbReference type="Proteomes" id="UP000283269"/>
    </source>
</evidence>
<dbReference type="GO" id="GO:0006631">
    <property type="term" value="P:fatty acid metabolic process"/>
    <property type="evidence" value="ECO:0007669"/>
    <property type="project" value="UniProtKB-ARBA"/>
</dbReference>
<dbReference type="InterPro" id="IPR037120">
    <property type="entry name" value="Haem_peroxidase_sf_animal"/>
</dbReference>
<dbReference type="SUPFAM" id="SSF48113">
    <property type="entry name" value="Heme-dependent peroxidases"/>
    <property type="match status" value="1"/>
</dbReference>
<dbReference type="GO" id="GO:0051213">
    <property type="term" value="F:dioxygenase activity"/>
    <property type="evidence" value="ECO:0007669"/>
    <property type="project" value="UniProtKB-KW"/>
</dbReference>
<dbReference type="OrthoDB" id="823504at2759"/>
<evidence type="ECO:0000256" key="2">
    <source>
        <dbReference type="ARBA" id="ARBA00022617"/>
    </source>
</evidence>
<dbReference type="EMBL" id="NHYD01001227">
    <property type="protein sequence ID" value="PPQ91871.1"/>
    <property type="molecule type" value="Genomic_DNA"/>
</dbReference>
<evidence type="ECO:0000256" key="6">
    <source>
        <dbReference type="ARBA" id="ARBA00023004"/>
    </source>
</evidence>
<comment type="caution">
    <text evidence="8">The sequence shown here is derived from an EMBL/GenBank/DDBJ whole genome shotgun (WGS) entry which is preliminary data.</text>
</comment>
<dbReference type="GO" id="GO:0005506">
    <property type="term" value="F:iron ion binding"/>
    <property type="evidence" value="ECO:0007669"/>
    <property type="project" value="InterPro"/>
</dbReference>
<dbReference type="InParanoid" id="A0A409XM92"/>
<dbReference type="PANTHER" id="PTHR11903">
    <property type="entry name" value="PROSTAGLANDIN G/H SYNTHASE"/>
    <property type="match status" value="1"/>
</dbReference>
<feature type="binding site" description="axial binding residue" evidence="7">
    <location>
        <position position="420"/>
    </location>
    <ligand>
        <name>heme b</name>
        <dbReference type="ChEBI" id="CHEBI:60344"/>
    </ligand>
    <ligandPart>
        <name>Fe</name>
        <dbReference type="ChEBI" id="CHEBI:18248"/>
    </ligandPart>
</feature>
<dbReference type="PROSITE" id="PS50292">
    <property type="entry name" value="PEROXIDASE_3"/>
    <property type="match status" value="1"/>
</dbReference>
<dbReference type="GO" id="GO:0004601">
    <property type="term" value="F:peroxidase activity"/>
    <property type="evidence" value="ECO:0007669"/>
    <property type="project" value="InterPro"/>
</dbReference>
<dbReference type="Gene3D" id="1.10.630.10">
    <property type="entry name" value="Cytochrome P450"/>
    <property type="match status" value="1"/>
</dbReference>
<evidence type="ECO:0000256" key="3">
    <source>
        <dbReference type="ARBA" id="ARBA00022723"/>
    </source>
</evidence>
<dbReference type="InterPro" id="IPR010255">
    <property type="entry name" value="Haem_peroxidase_sf"/>
</dbReference>
<dbReference type="GO" id="GO:0020037">
    <property type="term" value="F:heme binding"/>
    <property type="evidence" value="ECO:0007669"/>
    <property type="project" value="InterPro"/>
</dbReference>
<organism evidence="8 9">
    <name type="scientific">Psilocybe cyanescens</name>
    <dbReference type="NCBI Taxonomy" id="93625"/>
    <lineage>
        <taxon>Eukaryota</taxon>
        <taxon>Fungi</taxon>
        <taxon>Dikarya</taxon>
        <taxon>Basidiomycota</taxon>
        <taxon>Agaricomycotina</taxon>
        <taxon>Agaricomycetes</taxon>
        <taxon>Agaricomycetidae</taxon>
        <taxon>Agaricales</taxon>
        <taxon>Agaricineae</taxon>
        <taxon>Strophariaceae</taxon>
        <taxon>Psilocybe</taxon>
    </lineage>
</organism>
<evidence type="ECO:0000256" key="7">
    <source>
        <dbReference type="PIRSR" id="PIRSR619791-2"/>
    </source>
</evidence>
<keyword evidence="5" id="KW-0560">Oxidoreductase</keyword>
<evidence type="ECO:0008006" key="10">
    <source>
        <dbReference type="Google" id="ProtNLM"/>
    </source>
</evidence>
<dbReference type="InterPro" id="IPR050783">
    <property type="entry name" value="Oxylipin_biosynth_metab"/>
</dbReference>